<dbReference type="RefSeq" id="WP_251870821.1">
    <property type="nucleotide sequence ID" value="NZ_CP098755.1"/>
</dbReference>
<evidence type="ECO:0000259" key="10">
    <source>
        <dbReference type="Pfam" id="PF00561"/>
    </source>
</evidence>
<evidence type="ECO:0000256" key="5">
    <source>
        <dbReference type="ARBA" id="ARBA00022438"/>
    </source>
</evidence>
<name>A0ABY4W9N9_9BACL</name>
<feature type="domain" description="AB hydrolase-1" evidence="10">
    <location>
        <begin position="15"/>
        <end position="284"/>
    </location>
</feature>
<dbReference type="InterPro" id="IPR000073">
    <property type="entry name" value="AB_hydrolase_1"/>
</dbReference>
<dbReference type="PANTHER" id="PTHR43722">
    <property type="entry name" value="PROLINE IMINOPEPTIDASE"/>
    <property type="match status" value="1"/>
</dbReference>
<protein>
    <recommendedName>
        <fullName evidence="4">prolyl aminopeptidase</fullName>
        <ecNumber evidence="4">3.4.11.5</ecNumber>
    </recommendedName>
    <alternativeName>
        <fullName evidence="9">Prolyl aminopeptidase</fullName>
    </alternativeName>
</protein>
<keyword evidence="12" id="KW-1185">Reference proteome</keyword>
<comment type="subcellular location">
    <subcellularLocation>
        <location evidence="2">Cytoplasm</location>
    </subcellularLocation>
</comment>
<keyword evidence="8 11" id="KW-0378">Hydrolase</keyword>
<keyword evidence="5" id="KW-0031">Aminopeptidase</keyword>
<dbReference type="Proteomes" id="UP001056500">
    <property type="component" value="Chromosome"/>
</dbReference>
<dbReference type="InterPro" id="IPR005944">
    <property type="entry name" value="Pro_iminopeptidase"/>
</dbReference>
<dbReference type="EMBL" id="CP098755">
    <property type="protein sequence ID" value="USG63742.1"/>
    <property type="molecule type" value="Genomic_DNA"/>
</dbReference>
<evidence type="ECO:0000313" key="11">
    <source>
        <dbReference type="EMBL" id="USG63742.1"/>
    </source>
</evidence>
<dbReference type="PANTHER" id="PTHR43722:SF1">
    <property type="entry name" value="PROLINE IMINOPEPTIDASE"/>
    <property type="match status" value="1"/>
</dbReference>
<dbReference type="InterPro" id="IPR002410">
    <property type="entry name" value="Peptidase_S33"/>
</dbReference>
<evidence type="ECO:0000256" key="2">
    <source>
        <dbReference type="ARBA" id="ARBA00004496"/>
    </source>
</evidence>
<evidence type="ECO:0000256" key="4">
    <source>
        <dbReference type="ARBA" id="ARBA00012568"/>
    </source>
</evidence>
<dbReference type="InterPro" id="IPR029058">
    <property type="entry name" value="AB_hydrolase_fold"/>
</dbReference>
<keyword evidence="6" id="KW-0963">Cytoplasm</keyword>
<dbReference type="Pfam" id="PF00561">
    <property type="entry name" value="Abhydrolase_1"/>
    <property type="match status" value="1"/>
</dbReference>
<evidence type="ECO:0000256" key="9">
    <source>
        <dbReference type="ARBA" id="ARBA00029605"/>
    </source>
</evidence>
<reference evidence="11" key="1">
    <citation type="submission" date="2022-06" db="EMBL/GenBank/DDBJ databases">
        <title>Genome sequencing of Brevibacillus sp. BB3-R1.</title>
        <authorList>
            <person name="Heo J."/>
            <person name="Lee D."/>
            <person name="Won M."/>
            <person name="Han B.-H."/>
            <person name="Hong S.-B."/>
            <person name="Kwon S.-W."/>
        </authorList>
    </citation>
    <scope>NUCLEOTIDE SEQUENCE</scope>
    <source>
        <strain evidence="11">BB3-R1</strain>
    </source>
</reference>
<accession>A0ABY4W9N9</accession>
<evidence type="ECO:0000256" key="8">
    <source>
        <dbReference type="ARBA" id="ARBA00022801"/>
    </source>
</evidence>
<evidence type="ECO:0000256" key="3">
    <source>
        <dbReference type="ARBA" id="ARBA00010088"/>
    </source>
</evidence>
<evidence type="ECO:0000313" key="12">
    <source>
        <dbReference type="Proteomes" id="UP001056500"/>
    </source>
</evidence>
<comment type="similarity">
    <text evidence="3">Belongs to the peptidase S33 family.</text>
</comment>
<evidence type="ECO:0000256" key="1">
    <source>
        <dbReference type="ARBA" id="ARBA00001585"/>
    </source>
</evidence>
<dbReference type="SUPFAM" id="SSF53474">
    <property type="entry name" value="alpha/beta-Hydrolases"/>
    <property type="match status" value="1"/>
</dbReference>
<evidence type="ECO:0000256" key="6">
    <source>
        <dbReference type="ARBA" id="ARBA00022490"/>
    </source>
</evidence>
<gene>
    <name evidence="11" type="ORF">NDK47_16365</name>
</gene>
<dbReference type="Gene3D" id="3.40.50.1820">
    <property type="entry name" value="alpha/beta hydrolase"/>
    <property type="match status" value="1"/>
</dbReference>
<sequence>MKQSILIRGMDVQNPILLFLHGGPGYPQIAYARKFQTELEKDFIVVNWDQRGSGKSYQISLTEKDMQIDHLIQDTVELTIYLKQKFHQAKIILAGHSWGSLLATWTVQKYPEHYHAYIGIGQVANSMRGEQVSYQFALEEARKQKNVQAIRELEDIGAPPYKNPRKDTTLERKWVTTFGGSERRSNTYRELVQGILLAPEYTWIDGVRLVLGDSFSRNTIMPQTEKTQLCESVPELRVPVYLCMGQYDFMTPSEVAYQYYEKLVAPEKQFIWFEESAHFPHFEEKEKFHALLVAIKEKISNRGVPGRSRQVS</sequence>
<organism evidence="11 12">
    <name type="scientific">Brevibacillus ruminantium</name>
    <dbReference type="NCBI Taxonomy" id="2950604"/>
    <lineage>
        <taxon>Bacteria</taxon>
        <taxon>Bacillati</taxon>
        <taxon>Bacillota</taxon>
        <taxon>Bacilli</taxon>
        <taxon>Bacillales</taxon>
        <taxon>Paenibacillaceae</taxon>
        <taxon>Brevibacillus</taxon>
    </lineage>
</organism>
<dbReference type="EC" id="3.4.11.5" evidence="4"/>
<keyword evidence="7" id="KW-0645">Protease</keyword>
<proteinExistence type="inferred from homology"/>
<comment type="catalytic activity">
    <reaction evidence="1">
        <text>Release of N-terminal proline from a peptide.</text>
        <dbReference type="EC" id="3.4.11.5"/>
    </reaction>
</comment>
<dbReference type="GO" id="GO:0016787">
    <property type="term" value="F:hydrolase activity"/>
    <property type="evidence" value="ECO:0007669"/>
    <property type="project" value="UniProtKB-KW"/>
</dbReference>
<evidence type="ECO:0000256" key="7">
    <source>
        <dbReference type="ARBA" id="ARBA00022670"/>
    </source>
</evidence>
<dbReference type="PRINTS" id="PR00793">
    <property type="entry name" value="PROAMNOPTASE"/>
</dbReference>